<dbReference type="Gene3D" id="3.10.590.10">
    <property type="entry name" value="ph1033 like domains"/>
    <property type="match status" value="1"/>
</dbReference>
<dbReference type="Pfam" id="PF01878">
    <property type="entry name" value="EVE"/>
    <property type="match status" value="1"/>
</dbReference>
<dbReference type="InterPro" id="IPR022996">
    <property type="entry name" value="UPF0310"/>
</dbReference>
<dbReference type="HAMAP" id="MF_00771">
    <property type="entry name" value="UPF0310"/>
    <property type="match status" value="1"/>
</dbReference>
<evidence type="ECO:0000313" key="3">
    <source>
        <dbReference type="EMBL" id="MDO6965406.1"/>
    </source>
</evidence>
<evidence type="ECO:0000313" key="4">
    <source>
        <dbReference type="Proteomes" id="UP001174932"/>
    </source>
</evidence>
<accession>A0ABT8YPG6</accession>
<organism evidence="3 4">
    <name type="scientific">Rhizobium alvei</name>
    <dbReference type="NCBI Taxonomy" id="1132659"/>
    <lineage>
        <taxon>Bacteria</taxon>
        <taxon>Pseudomonadati</taxon>
        <taxon>Pseudomonadota</taxon>
        <taxon>Alphaproteobacteria</taxon>
        <taxon>Hyphomicrobiales</taxon>
        <taxon>Rhizobiaceae</taxon>
        <taxon>Rhizobium/Agrobacterium group</taxon>
        <taxon>Rhizobium</taxon>
    </lineage>
</organism>
<dbReference type="RefSeq" id="WP_304377327.1">
    <property type="nucleotide sequence ID" value="NZ_JAUOZU010000010.1"/>
</dbReference>
<dbReference type="Proteomes" id="UP001174932">
    <property type="component" value="Unassembled WGS sequence"/>
</dbReference>
<dbReference type="CDD" id="cd21132">
    <property type="entry name" value="EVE-like"/>
    <property type="match status" value="1"/>
</dbReference>
<dbReference type="SUPFAM" id="SSF88697">
    <property type="entry name" value="PUA domain-like"/>
    <property type="match status" value="1"/>
</dbReference>
<dbReference type="EMBL" id="JAUOZU010000010">
    <property type="protein sequence ID" value="MDO6965406.1"/>
    <property type="molecule type" value="Genomic_DNA"/>
</dbReference>
<dbReference type="NCBIfam" id="NF002616">
    <property type="entry name" value="PRK02268.1-2"/>
    <property type="match status" value="1"/>
</dbReference>
<comment type="caution">
    <text evidence="3">The sequence shown here is derived from an EMBL/GenBank/DDBJ whole genome shotgun (WGS) entry which is preliminary data.</text>
</comment>
<reference evidence="3" key="2">
    <citation type="submission" date="2023-07" db="EMBL/GenBank/DDBJ databases">
        <authorList>
            <person name="Shen H."/>
        </authorList>
    </citation>
    <scope>NUCLEOTIDE SEQUENCE</scope>
    <source>
        <strain evidence="3">TNR-22</strain>
    </source>
</reference>
<evidence type="ECO:0000256" key="1">
    <source>
        <dbReference type="HAMAP-Rule" id="MF_00771"/>
    </source>
</evidence>
<dbReference type="InterPro" id="IPR002740">
    <property type="entry name" value="EVE_domain"/>
</dbReference>
<evidence type="ECO:0000259" key="2">
    <source>
        <dbReference type="Pfam" id="PF01878"/>
    </source>
</evidence>
<protein>
    <recommendedName>
        <fullName evidence="1">UPF0310 protein Q4481_15675</fullName>
    </recommendedName>
</protein>
<keyword evidence="4" id="KW-1185">Reference proteome</keyword>
<dbReference type="InterPro" id="IPR015947">
    <property type="entry name" value="PUA-like_sf"/>
</dbReference>
<gene>
    <name evidence="3" type="ORF">Q4481_15675</name>
</gene>
<feature type="domain" description="EVE" evidence="2">
    <location>
        <begin position="4"/>
        <end position="133"/>
    </location>
</feature>
<proteinExistence type="inferred from homology"/>
<comment type="similarity">
    <text evidence="1">Belongs to the UPF0310 family.</text>
</comment>
<name>A0ABT8YPG6_9HYPH</name>
<sequence>MSAWIGVASADHVARGKAGGFMQVCHGKAAPLRRIHAGDHVFYYSPTQTFGGKDRVQAFTAAGIAREGEPYRFDMGDGFIPHRRNVDWLPTRDVPIRPLLDRLELTRGQASWGQAFRYGLVRISEADADAILKAMEPVI</sequence>
<reference evidence="3" key="1">
    <citation type="journal article" date="2015" name="Int. J. Syst. Evol. Microbiol.">
        <title>Rhizobium alvei sp. nov., isolated from a freshwater river.</title>
        <authorList>
            <person name="Sheu S.Y."/>
            <person name="Huang H.W."/>
            <person name="Young C.C."/>
            <person name="Chen W.M."/>
        </authorList>
    </citation>
    <scope>NUCLEOTIDE SEQUENCE</scope>
    <source>
        <strain evidence="3">TNR-22</strain>
    </source>
</reference>